<dbReference type="InterPro" id="IPR016017">
    <property type="entry name" value="GDNF/GAS1"/>
</dbReference>
<dbReference type="InterPro" id="IPR037193">
    <property type="entry name" value="GDNF_alpha"/>
</dbReference>
<evidence type="ECO:0000259" key="6">
    <source>
        <dbReference type="Pfam" id="PF02351"/>
    </source>
</evidence>
<dbReference type="InParanoid" id="M3XUP2"/>
<dbReference type="Ensembl" id="ENSMPUT00000002851.1">
    <property type="protein sequence ID" value="ENSMPUP00000002792.1"/>
    <property type="gene ID" value="ENSMPUG00000002821.1"/>
</dbReference>
<sequence>MVGKESDCVIAAHICQESEHCSLLYENFKKTCGKESEQCKTLDGGYLCAALRESLKETILWNCHCNDPSKAECTEIWKSLFEDICIQDAQMNQVSAFSDNYEDGFKQDFFSGNMEEDNQSK</sequence>
<dbReference type="Pfam" id="PF02351">
    <property type="entry name" value="GDNF"/>
    <property type="match status" value="1"/>
</dbReference>
<proteinExistence type="predicted"/>
<dbReference type="EMBL" id="AEYP01079197">
    <property type="status" value="NOT_ANNOTATED_CDS"/>
    <property type="molecule type" value="Genomic_DNA"/>
</dbReference>
<keyword evidence="3" id="KW-0732">Signal</keyword>
<evidence type="ECO:0000256" key="5">
    <source>
        <dbReference type="ARBA" id="ARBA00023180"/>
    </source>
</evidence>
<dbReference type="STRING" id="9669.ENSMPUP00000002792"/>
<dbReference type="HOGENOM" id="CLU_2043467_0_0_1"/>
<feature type="domain" description="GDNF/GAS1" evidence="6">
    <location>
        <begin position="8"/>
        <end position="85"/>
    </location>
</feature>
<dbReference type="SUPFAM" id="SSF110035">
    <property type="entry name" value="GDNF receptor-like"/>
    <property type="match status" value="1"/>
</dbReference>
<evidence type="ECO:0000256" key="2">
    <source>
        <dbReference type="ARBA" id="ARBA00022475"/>
    </source>
</evidence>
<keyword evidence="4" id="KW-0472">Membrane</keyword>
<organism evidence="7">
    <name type="scientific">Mustela putorius furo</name>
    <name type="common">European domestic ferret</name>
    <name type="synonym">Mustela furo</name>
    <dbReference type="NCBI Taxonomy" id="9669"/>
    <lineage>
        <taxon>Eukaryota</taxon>
        <taxon>Metazoa</taxon>
        <taxon>Chordata</taxon>
        <taxon>Craniata</taxon>
        <taxon>Vertebrata</taxon>
        <taxon>Euteleostomi</taxon>
        <taxon>Mammalia</taxon>
        <taxon>Eutheria</taxon>
        <taxon>Laurasiatheria</taxon>
        <taxon>Carnivora</taxon>
        <taxon>Caniformia</taxon>
        <taxon>Musteloidea</taxon>
        <taxon>Mustelidae</taxon>
        <taxon>Mustelinae</taxon>
        <taxon>Mustela</taxon>
    </lineage>
</organism>
<dbReference type="AlphaFoldDB" id="M3XUP2"/>
<keyword evidence="2" id="KW-1003">Cell membrane</keyword>
<evidence type="ECO:0000256" key="1">
    <source>
        <dbReference type="ARBA" id="ARBA00004236"/>
    </source>
</evidence>
<evidence type="ECO:0000256" key="3">
    <source>
        <dbReference type="ARBA" id="ARBA00022729"/>
    </source>
</evidence>
<dbReference type="GeneTree" id="ENSGT00970000197581"/>
<name>M3XUP2_MUSPF</name>
<comment type="subcellular location">
    <subcellularLocation>
        <location evidence="1">Cell membrane</location>
    </subcellularLocation>
</comment>
<evidence type="ECO:0000313" key="7">
    <source>
        <dbReference type="Ensembl" id="ENSMPUP00000002792.1"/>
    </source>
</evidence>
<protein>
    <recommendedName>
        <fullName evidence="6">GDNF/GAS1 domain-containing protein</fullName>
    </recommendedName>
</protein>
<keyword evidence="5" id="KW-0325">Glycoprotein</keyword>
<dbReference type="OMA" id="KETILWN"/>
<dbReference type="EMBL" id="AEYP01079195">
    <property type="status" value="NOT_ANNOTATED_CDS"/>
    <property type="molecule type" value="Genomic_DNA"/>
</dbReference>
<accession>M3XUP2</accession>
<dbReference type="GO" id="GO:0005886">
    <property type="term" value="C:plasma membrane"/>
    <property type="evidence" value="ECO:0007669"/>
    <property type="project" value="UniProtKB-SubCell"/>
</dbReference>
<reference evidence="7" key="1">
    <citation type="submission" date="2024-06" db="UniProtKB">
        <authorList>
            <consortium name="Ensembl"/>
        </authorList>
    </citation>
    <scope>IDENTIFICATION</scope>
</reference>
<dbReference type="EMBL" id="AEYP01079196">
    <property type="status" value="NOT_ANNOTATED_CDS"/>
    <property type="molecule type" value="Genomic_DNA"/>
</dbReference>
<evidence type="ECO:0000256" key="4">
    <source>
        <dbReference type="ARBA" id="ARBA00023136"/>
    </source>
</evidence>